<protein>
    <submittedName>
        <fullName evidence="2">Uncharacterized protein</fullName>
    </submittedName>
</protein>
<feature type="non-terminal residue" evidence="2">
    <location>
        <position position="1"/>
    </location>
</feature>
<gene>
    <name evidence="2" type="ORF">LCGC14_2296960</name>
</gene>
<dbReference type="AlphaFoldDB" id="A0A0F9DC86"/>
<name>A0A0F9DC86_9ZZZZ</name>
<evidence type="ECO:0000256" key="1">
    <source>
        <dbReference type="SAM" id="MobiDB-lite"/>
    </source>
</evidence>
<comment type="caution">
    <text evidence="2">The sequence shown here is derived from an EMBL/GenBank/DDBJ whole genome shotgun (WGS) entry which is preliminary data.</text>
</comment>
<accession>A0A0F9DC86</accession>
<proteinExistence type="predicted"/>
<organism evidence="2">
    <name type="scientific">marine sediment metagenome</name>
    <dbReference type="NCBI Taxonomy" id="412755"/>
    <lineage>
        <taxon>unclassified sequences</taxon>
        <taxon>metagenomes</taxon>
        <taxon>ecological metagenomes</taxon>
    </lineage>
</organism>
<sequence>TGMESARTAKGFPVVKQRTDKEKAQATEAIDKQTVDFNTKHSERIASDMNHGIPPEGTMLQVRYLDILNQRAKVTPEVVFRFEDDLNAFIASGKGIATAADAVQQARLNRDKAQILSNDIRTRRAELENRMFVGVDQTFSYLALTYDTEIVALGAEGTVLDMFDNDVARQAEVQKREEELIALAESVTDGNGKAYLRNIRDVFYSQNVIDLPMEGLAKSFGTSKTRVKMTRGQLMYMWMAIQNPTIREQAMDPKGKMAWTPQLIGLMDSRMADNEFDVPFAMGIFDLYDISFPRVNEVYRKLNNRDLVKVEMFTHLRRDGKRELPASVHNETMFADLLEGAKENPSNLVIGEPSEVKERIANATARIRVDNIFNAYVRYTNDTEHYIAYGEDLVLGRKLLNDEKVSDHIQDIIGEAGYNTVLAHFKIYTRIGISATQYLQWLEKFRQWHYASNLFASPKIGLGQLASNFAWSANVPKAKWAKLEAEYLANTDAANEVLNQHTTFKNRESNFSPEMAQLGPTRGLKKFLAIFMRKGDAFSVRSGAHAVRTILIEDKGVDPDRALKQVARFAERSQQSVLP</sequence>
<feature type="non-terminal residue" evidence="2">
    <location>
        <position position="579"/>
    </location>
</feature>
<dbReference type="EMBL" id="LAZR01032299">
    <property type="protein sequence ID" value="KKL51291.1"/>
    <property type="molecule type" value="Genomic_DNA"/>
</dbReference>
<feature type="region of interest" description="Disordered" evidence="1">
    <location>
        <begin position="1"/>
        <end position="21"/>
    </location>
</feature>
<evidence type="ECO:0000313" key="2">
    <source>
        <dbReference type="EMBL" id="KKL51291.1"/>
    </source>
</evidence>
<reference evidence="2" key="1">
    <citation type="journal article" date="2015" name="Nature">
        <title>Complex archaea that bridge the gap between prokaryotes and eukaryotes.</title>
        <authorList>
            <person name="Spang A."/>
            <person name="Saw J.H."/>
            <person name="Jorgensen S.L."/>
            <person name="Zaremba-Niedzwiedzka K."/>
            <person name="Martijn J."/>
            <person name="Lind A.E."/>
            <person name="van Eijk R."/>
            <person name="Schleper C."/>
            <person name="Guy L."/>
            <person name="Ettema T.J."/>
        </authorList>
    </citation>
    <scope>NUCLEOTIDE SEQUENCE</scope>
</reference>